<dbReference type="PANTHER" id="PTHR43620:SF7">
    <property type="entry name" value="GLYCEROPHOSPHODIESTER PHOSPHODIESTERASE GDPD5-RELATED"/>
    <property type="match status" value="1"/>
</dbReference>
<keyword evidence="12" id="KW-1185">Reference proteome</keyword>
<keyword evidence="3 9" id="KW-0732">Signal</keyword>
<sequence length="765" mass="84099">MVIRSFWRAASSLLVLFFLLRWSAVGAQKPGATPWQTLSGDAPVVIANGGFSGLFPGSSSDAFSFALIAGSTDTILWCDVRQTKDSLGVCLQNLKLDNCTDIQSIYPQGQKEYLVNGALTQGWFSVDYTMKDLLKVSLTQGIYSRTDRFDFSMYPILSVEQVQKQNNGSSLWLNVQNDIFYRQHNLSMRSYILSVSKRVIVNYISSPEVDFLRSIVAIFQKSKTKLVFRFLGKDITEPSTNQTYGTLLKNLTFIKTFATGILVPKHYIWPVTSDLYLESQATSIVSDAHKEGLEIYAGDFVNDIVIPYNYSYDPLAEYISFIDNGEFSVDGFLTDFPGTPSEAIGCFSHVNKSSLDHGKPVILSHNGASGDYPDCTDLAYNKAIKDGADIIDCPVQVTQDGVLICMSSINLMDDTNVAQSIFRSRISNIPELQSTPGIFTFNFTLEEIQKNLKPSISNPDVTFGIVRNPRHKTAGNFLTLSDFLSFAKDKALSGILINIENAAFLIEKVGISVIDGVLSALNDTGYNKQSALEVTIQSSDSSVLVKMRQQTKYKLMYRIDESIRDAAASSITDIKKFADSVAVDKESIYPDTHFFIINETNVINSLQNAGLQVFVYVLRNEFASQPLDFFSDPYVQINSYVQGASVDGIITDYPASARAYKRNSCRNLGNNMPNYMQPVQVGGLKQLLVAPAQPPVLSPMPILEGSDVVEPPLPSVSPVNPSTPTPPNQGNASAPATQHSNSSILSPVSSMIISVLVIIGSLLFF</sequence>
<dbReference type="EC" id="3.1.4.46" evidence="2"/>
<accession>A0ABD0UZW0</accession>
<reference evidence="11 12" key="1">
    <citation type="journal article" date="2024" name="Plant Biotechnol. J.">
        <title>Dendrobium thyrsiflorum genome and its molecular insights into genes involved in important horticultural traits.</title>
        <authorList>
            <person name="Chen B."/>
            <person name="Wang J.Y."/>
            <person name="Zheng P.J."/>
            <person name="Li K.L."/>
            <person name="Liang Y.M."/>
            <person name="Chen X.F."/>
            <person name="Zhang C."/>
            <person name="Zhao X."/>
            <person name="He X."/>
            <person name="Zhang G.Q."/>
            <person name="Liu Z.J."/>
            <person name="Xu Q."/>
        </authorList>
    </citation>
    <scope>NUCLEOTIDE SEQUENCE [LARGE SCALE GENOMIC DNA]</scope>
    <source>
        <strain evidence="11">GZMU011</strain>
    </source>
</reference>
<dbReference type="Pfam" id="PF03009">
    <property type="entry name" value="GDPD"/>
    <property type="match status" value="1"/>
</dbReference>
<evidence type="ECO:0000256" key="5">
    <source>
        <dbReference type="ARBA" id="ARBA00022801"/>
    </source>
</evidence>
<dbReference type="EMBL" id="JANQDX010000011">
    <property type="protein sequence ID" value="KAL0915981.1"/>
    <property type="molecule type" value="Genomic_DNA"/>
</dbReference>
<evidence type="ECO:0000313" key="12">
    <source>
        <dbReference type="Proteomes" id="UP001552299"/>
    </source>
</evidence>
<feature type="region of interest" description="Disordered" evidence="8">
    <location>
        <begin position="713"/>
        <end position="740"/>
    </location>
</feature>
<comment type="catalytic activity">
    <reaction evidence="7">
        <text>a sn-glycero-3-phosphodiester + H2O = an alcohol + sn-glycerol 3-phosphate + H(+)</text>
        <dbReference type="Rhea" id="RHEA:12969"/>
        <dbReference type="ChEBI" id="CHEBI:15377"/>
        <dbReference type="ChEBI" id="CHEBI:15378"/>
        <dbReference type="ChEBI" id="CHEBI:30879"/>
        <dbReference type="ChEBI" id="CHEBI:57597"/>
        <dbReference type="ChEBI" id="CHEBI:83408"/>
        <dbReference type="EC" id="3.1.4.46"/>
    </reaction>
</comment>
<dbReference type="InterPro" id="IPR017946">
    <property type="entry name" value="PLC-like_Pdiesterase_TIM-brl"/>
</dbReference>
<dbReference type="GO" id="GO:0008889">
    <property type="term" value="F:glycerophosphodiester phosphodiesterase activity"/>
    <property type="evidence" value="ECO:0007669"/>
    <property type="project" value="UniProtKB-EC"/>
</dbReference>
<feature type="signal peptide" evidence="9">
    <location>
        <begin position="1"/>
        <end position="27"/>
    </location>
</feature>
<dbReference type="FunFam" id="3.20.20.190:FF:000013">
    <property type="entry name" value="Glycerophosphodiester phosphodiesterase GDPDL3"/>
    <property type="match status" value="1"/>
</dbReference>
<evidence type="ECO:0000256" key="9">
    <source>
        <dbReference type="SAM" id="SignalP"/>
    </source>
</evidence>
<feature type="domain" description="GP-PDE" evidence="10">
    <location>
        <begin position="43"/>
        <end position="344"/>
    </location>
</feature>
<proteinExistence type="inferred from homology"/>
<name>A0ABD0UZW0_DENTH</name>
<keyword evidence="4" id="KW-0319">Glycerol metabolism</keyword>
<dbReference type="Proteomes" id="UP001552299">
    <property type="component" value="Unassembled WGS sequence"/>
</dbReference>
<comment type="similarity">
    <text evidence="1">Belongs to the glycerophosphoryl diester phosphodiesterase family.</text>
</comment>
<evidence type="ECO:0000256" key="8">
    <source>
        <dbReference type="SAM" id="MobiDB-lite"/>
    </source>
</evidence>
<comment type="caution">
    <text evidence="11">The sequence shown here is derived from an EMBL/GenBank/DDBJ whole genome shotgun (WGS) entry which is preliminary data.</text>
</comment>
<organism evidence="11 12">
    <name type="scientific">Dendrobium thyrsiflorum</name>
    <name type="common">Pinecone-like raceme dendrobium</name>
    <name type="synonym">Orchid</name>
    <dbReference type="NCBI Taxonomy" id="117978"/>
    <lineage>
        <taxon>Eukaryota</taxon>
        <taxon>Viridiplantae</taxon>
        <taxon>Streptophyta</taxon>
        <taxon>Embryophyta</taxon>
        <taxon>Tracheophyta</taxon>
        <taxon>Spermatophyta</taxon>
        <taxon>Magnoliopsida</taxon>
        <taxon>Liliopsida</taxon>
        <taxon>Asparagales</taxon>
        <taxon>Orchidaceae</taxon>
        <taxon>Epidendroideae</taxon>
        <taxon>Malaxideae</taxon>
        <taxon>Dendrobiinae</taxon>
        <taxon>Dendrobium</taxon>
    </lineage>
</organism>
<dbReference type="Gene3D" id="3.20.20.190">
    <property type="entry name" value="Phosphatidylinositol (PI) phosphodiesterase"/>
    <property type="match status" value="2"/>
</dbReference>
<protein>
    <recommendedName>
        <fullName evidence="2">glycerophosphodiester phosphodiesterase</fullName>
        <ecNumber evidence="2">3.1.4.46</ecNumber>
    </recommendedName>
</protein>
<dbReference type="PROSITE" id="PS51704">
    <property type="entry name" value="GP_PDE"/>
    <property type="match status" value="2"/>
</dbReference>
<evidence type="ECO:0000256" key="6">
    <source>
        <dbReference type="ARBA" id="ARBA00023180"/>
    </source>
</evidence>
<feature type="compositionally biased region" description="Polar residues" evidence="8">
    <location>
        <begin position="729"/>
        <end position="739"/>
    </location>
</feature>
<dbReference type="SUPFAM" id="SSF51695">
    <property type="entry name" value="PLC-like phosphodiesterases"/>
    <property type="match status" value="2"/>
</dbReference>
<feature type="domain" description="GP-PDE" evidence="10">
    <location>
        <begin position="360"/>
        <end position="661"/>
    </location>
</feature>
<dbReference type="PANTHER" id="PTHR43620">
    <property type="entry name" value="GLYCEROPHOSPHORYL DIESTER PHOSPHODIESTERASE"/>
    <property type="match status" value="1"/>
</dbReference>
<evidence type="ECO:0000256" key="7">
    <source>
        <dbReference type="ARBA" id="ARBA00047512"/>
    </source>
</evidence>
<keyword evidence="5" id="KW-0378">Hydrolase</keyword>
<keyword evidence="6" id="KW-0325">Glycoprotein</keyword>
<dbReference type="GO" id="GO:0006071">
    <property type="term" value="P:glycerol metabolic process"/>
    <property type="evidence" value="ECO:0007669"/>
    <property type="project" value="UniProtKB-KW"/>
</dbReference>
<evidence type="ECO:0000256" key="4">
    <source>
        <dbReference type="ARBA" id="ARBA00022798"/>
    </source>
</evidence>
<feature type="compositionally biased region" description="Pro residues" evidence="8">
    <location>
        <begin position="713"/>
        <end position="727"/>
    </location>
</feature>
<dbReference type="CDD" id="cd08604">
    <property type="entry name" value="GDPD_SHV3_repeat_2"/>
    <property type="match status" value="1"/>
</dbReference>
<gene>
    <name evidence="11" type="ORF">M5K25_013455</name>
</gene>
<dbReference type="InterPro" id="IPR030395">
    <property type="entry name" value="GP_PDE_dom"/>
</dbReference>
<feature type="chain" id="PRO_5044746222" description="glycerophosphodiester phosphodiesterase" evidence="9">
    <location>
        <begin position="28"/>
        <end position="765"/>
    </location>
</feature>
<evidence type="ECO:0000256" key="1">
    <source>
        <dbReference type="ARBA" id="ARBA00007277"/>
    </source>
</evidence>
<evidence type="ECO:0000313" key="11">
    <source>
        <dbReference type="EMBL" id="KAL0915981.1"/>
    </source>
</evidence>
<evidence type="ECO:0000256" key="2">
    <source>
        <dbReference type="ARBA" id="ARBA00012247"/>
    </source>
</evidence>
<dbReference type="CDD" id="cd08603">
    <property type="entry name" value="GDPD_SHV3_repeat_1"/>
    <property type="match status" value="1"/>
</dbReference>
<dbReference type="AlphaFoldDB" id="A0ABD0UZW0"/>
<evidence type="ECO:0000256" key="3">
    <source>
        <dbReference type="ARBA" id="ARBA00022729"/>
    </source>
</evidence>
<evidence type="ECO:0000259" key="10">
    <source>
        <dbReference type="PROSITE" id="PS51704"/>
    </source>
</evidence>
<dbReference type="FunFam" id="3.20.20.190:FF:000011">
    <property type="entry name" value="Glycerophosphodiester phosphodiesterase GDPDL3"/>
    <property type="match status" value="1"/>
</dbReference>